<sequence length="477" mass="49870">MSATTARGLAGLALAAVLAAVSVPGAMATEKQPPQSRGEMALSFAPVVKRTAPAVVNIYTKKVVVRQAVSPMMNDPFFRRFFGDEFAGRMGMPQKRIQNSLGSGVIVRADGIILTNNHVIKDADQITVVLSDRREAEAKVVGVDERTDLAVLKLVEPLGNLPVLEFSDSDQLEVGDLVLAIGNPFGVGQTVTSGIVSALARTSVGISDFRSFIQTDAAINPGNSGGALVTAEGKLAGINTAIYSRDGGNVGIGFAIPANMVRTTLNGILETGKAVHPWLGASGQPVDQEVAASLGLDRPGGVLINHVVAGSPAARAGLQSGDVILSFNGKDLSDVQALRYLVASSESGRPARLGVLREGRLRDVEIVMVQAPENPSRDVTEVDGRTPLTGTRLANLNPALAEELGMDYQGPQVVLMAVNRNGFAAQLGFEPGDILVAINGTKVGSVKEAIGLLQGPPRSQWLVSVIRDGQVMNIRVG</sequence>
<feature type="binding site" evidence="10">
    <location>
        <begin position="279"/>
        <end position="283"/>
    </location>
    <ligand>
        <name>substrate</name>
    </ligand>
</feature>
<keyword evidence="4 11" id="KW-0732">Signal</keyword>
<comment type="caution">
    <text evidence="13">The sequence shown here is derived from an EMBL/GenBank/DDBJ whole genome shotgun (WGS) entry which is preliminary data.</text>
</comment>
<proteinExistence type="inferred from homology"/>
<evidence type="ECO:0000256" key="4">
    <source>
        <dbReference type="ARBA" id="ARBA00022729"/>
    </source>
</evidence>
<reference evidence="13 14" key="1">
    <citation type="submission" date="2020-08" db="EMBL/GenBank/DDBJ databases">
        <title>Genomic Encyclopedia of Type Strains, Phase IV (KMG-IV): sequencing the most valuable type-strain genomes for metagenomic binning, comparative biology and taxonomic classification.</title>
        <authorList>
            <person name="Goeker M."/>
        </authorList>
    </citation>
    <scope>NUCLEOTIDE SEQUENCE [LARGE SCALE GENOMIC DNA]</scope>
    <source>
        <strain evidence="13 14">DSM 11590</strain>
    </source>
</reference>
<feature type="binding site" evidence="10">
    <location>
        <position position="118"/>
    </location>
    <ligand>
        <name>substrate</name>
    </ligand>
</feature>
<evidence type="ECO:0000259" key="12">
    <source>
        <dbReference type="PROSITE" id="PS50106"/>
    </source>
</evidence>
<feature type="binding site" evidence="10">
    <location>
        <begin position="222"/>
        <end position="224"/>
    </location>
    <ligand>
        <name>substrate</name>
    </ligand>
</feature>
<dbReference type="EMBL" id="JACIIX010000001">
    <property type="protein sequence ID" value="MBB6208923.1"/>
    <property type="molecule type" value="Genomic_DNA"/>
</dbReference>
<gene>
    <name evidence="13" type="ORF">FHS48_000304</name>
</gene>
<feature type="active site" description="Charge relay system" evidence="9">
    <location>
        <position position="224"/>
    </location>
</feature>
<feature type="domain" description="PDZ" evidence="12">
    <location>
        <begin position="393"/>
        <end position="454"/>
    </location>
</feature>
<feature type="domain" description="PDZ" evidence="12">
    <location>
        <begin position="294"/>
        <end position="359"/>
    </location>
</feature>
<name>A0A7X0DKG3_NOVIT</name>
<keyword evidence="8" id="KW-0720">Serine protease</keyword>
<keyword evidence="5" id="KW-0677">Repeat</keyword>
<dbReference type="PANTHER" id="PTHR22939">
    <property type="entry name" value="SERINE PROTEASE FAMILY S1C HTRA-RELATED"/>
    <property type="match status" value="1"/>
</dbReference>
<feature type="active site" description="Charge relay system" evidence="9">
    <location>
        <position position="118"/>
    </location>
</feature>
<evidence type="ECO:0000256" key="11">
    <source>
        <dbReference type="SAM" id="SignalP"/>
    </source>
</evidence>
<evidence type="ECO:0000256" key="3">
    <source>
        <dbReference type="ARBA" id="ARBA00022670"/>
    </source>
</evidence>
<comment type="similarity">
    <text evidence="2">Belongs to the peptidase S1C family.</text>
</comment>
<dbReference type="Proteomes" id="UP000544872">
    <property type="component" value="Unassembled WGS sequence"/>
</dbReference>
<comment type="subcellular location">
    <subcellularLocation>
        <location evidence="1">Periplasm</location>
    </subcellularLocation>
</comment>
<dbReference type="RefSeq" id="WP_260402284.1">
    <property type="nucleotide sequence ID" value="NZ_JACIIX010000001.1"/>
</dbReference>
<dbReference type="GO" id="GO:0004252">
    <property type="term" value="F:serine-type endopeptidase activity"/>
    <property type="evidence" value="ECO:0007669"/>
    <property type="project" value="InterPro"/>
</dbReference>
<dbReference type="CDD" id="cd10839">
    <property type="entry name" value="cpPDZ1_DegP-like"/>
    <property type="match status" value="1"/>
</dbReference>
<evidence type="ECO:0000256" key="9">
    <source>
        <dbReference type="PIRSR" id="PIRSR611782-1"/>
    </source>
</evidence>
<protein>
    <submittedName>
        <fullName evidence="13">Serine protease Do</fullName>
        <ecNumber evidence="13">3.4.21.107</ecNumber>
    </submittedName>
</protein>
<evidence type="ECO:0000256" key="7">
    <source>
        <dbReference type="ARBA" id="ARBA00022801"/>
    </source>
</evidence>
<dbReference type="Gene3D" id="2.40.10.120">
    <property type="match status" value="1"/>
</dbReference>
<keyword evidence="3 13" id="KW-0645">Protease</keyword>
<evidence type="ECO:0000256" key="6">
    <source>
        <dbReference type="ARBA" id="ARBA00022764"/>
    </source>
</evidence>
<evidence type="ECO:0000256" key="5">
    <source>
        <dbReference type="ARBA" id="ARBA00022737"/>
    </source>
</evidence>
<evidence type="ECO:0000256" key="10">
    <source>
        <dbReference type="PIRSR" id="PIRSR611782-2"/>
    </source>
</evidence>
<keyword evidence="7 13" id="KW-0378">Hydrolase</keyword>
<dbReference type="SUPFAM" id="SSF50156">
    <property type="entry name" value="PDZ domain-like"/>
    <property type="match status" value="2"/>
</dbReference>
<dbReference type="PRINTS" id="PR00834">
    <property type="entry name" value="PROTEASES2C"/>
</dbReference>
<feature type="signal peptide" evidence="11">
    <location>
        <begin position="1"/>
        <end position="28"/>
    </location>
</feature>
<organism evidence="13 14">
    <name type="scientific">Novispirillum itersonii</name>
    <name type="common">Aquaspirillum itersonii</name>
    <dbReference type="NCBI Taxonomy" id="189"/>
    <lineage>
        <taxon>Bacteria</taxon>
        <taxon>Pseudomonadati</taxon>
        <taxon>Pseudomonadota</taxon>
        <taxon>Alphaproteobacteria</taxon>
        <taxon>Rhodospirillales</taxon>
        <taxon>Novispirillaceae</taxon>
        <taxon>Novispirillum</taxon>
    </lineage>
</organism>
<evidence type="ECO:0000313" key="14">
    <source>
        <dbReference type="Proteomes" id="UP000544872"/>
    </source>
</evidence>
<dbReference type="Pfam" id="PF13180">
    <property type="entry name" value="PDZ_2"/>
    <property type="match status" value="1"/>
</dbReference>
<dbReference type="AlphaFoldDB" id="A0A7X0DKG3"/>
<evidence type="ECO:0000256" key="2">
    <source>
        <dbReference type="ARBA" id="ARBA00010541"/>
    </source>
</evidence>
<dbReference type="InterPro" id="IPR011782">
    <property type="entry name" value="Pept_S1C_Do"/>
</dbReference>
<dbReference type="SUPFAM" id="SSF50494">
    <property type="entry name" value="Trypsin-like serine proteases"/>
    <property type="match status" value="1"/>
</dbReference>
<dbReference type="InterPro" id="IPR001940">
    <property type="entry name" value="Peptidase_S1C"/>
</dbReference>
<dbReference type="Pfam" id="PF17820">
    <property type="entry name" value="PDZ_6"/>
    <property type="match status" value="1"/>
</dbReference>
<dbReference type="NCBIfam" id="TIGR02037">
    <property type="entry name" value="degP_htrA_DO"/>
    <property type="match status" value="1"/>
</dbReference>
<evidence type="ECO:0000313" key="13">
    <source>
        <dbReference type="EMBL" id="MBB6208923.1"/>
    </source>
</evidence>
<dbReference type="GO" id="GO:0006508">
    <property type="term" value="P:proteolysis"/>
    <property type="evidence" value="ECO:0007669"/>
    <property type="project" value="UniProtKB-KW"/>
</dbReference>
<dbReference type="PANTHER" id="PTHR22939:SF129">
    <property type="entry name" value="SERINE PROTEASE HTRA2, MITOCHONDRIAL"/>
    <property type="match status" value="1"/>
</dbReference>
<dbReference type="Gene3D" id="2.30.42.10">
    <property type="match status" value="2"/>
</dbReference>
<evidence type="ECO:0000256" key="1">
    <source>
        <dbReference type="ARBA" id="ARBA00004418"/>
    </source>
</evidence>
<accession>A0A7X0DKG3</accession>
<feature type="active site" description="Charge relay system" evidence="9">
    <location>
        <position position="148"/>
    </location>
</feature>
<dbReference type="Pfam" id="PF13365">
    <property type="entry name" value="Trypsin_2"/>
    <property type="match status" value="1"/>
</dbReference>
<dbReference type="InterPro" id="IPR036034">
    <property type="entry name" value="PDZ_sf"/>
</dbReference>
<dbReference type="InterPro" id="IPR009003">
    <property type="entry name" value="Peptidase_S1_PA"/>
</dbReference>
<dbReference type="PROSITE" id="PS50106">
    <property type="entry name" value="PDZ"/>
    <property type="match status" value="2"/>
</dbReference>
<dbReference type="GO" id="GO:0042597">
    <property type="term" value="C:periplasmic space"/>
    <property type="evidence" value="ECO:0007669"/>
    <property type="project" value="UniProtKB-SubCell"/>
</dbReference>
<keyword evidence="14" id="KW-1185">Reference proteome</keyword>
<feature type="binding site" evidence="10">
    <location>
        <position position="148"/>
    </location>
    <ligand>
        <name>substrate</name>
    </ligand>
</feature>
<keyword evidence="6" id="KW-0574">Periplasm</keyword>
<dbReference type="InterPro" id="IPR001478">
    <property type="entry name" value="PDZ"/>
</dbReference>
<dbReference type="SMART" id="SM00228">
    <property type="entry name" value="PDZ"/>
    <property type="match status" value="2"/>
</dbReference>
<feature type="chain" id="PRO_5039204096" evidence="11">
    <location>
        <begin position="29"/>
        <end position="477"/>
    </location>
</feature>
<evidence type="ECO:0000256" key="8">
    <source>
        <dbReference type="ARBA" id="ARBA00022825"/>
    </source>
</evidence>
<dbReference type="InterPro" id="IPR041489">
    <property type="entry name" value="PDZ_6"/>
</dbReference>
<dbReference type="EC" id="3.4.21.107" evidence="13"/>